<name>A0A8X6QKP2_NEPPI</name>
<dbReference type="EMBL" id="BMAW01030909">
    <property type="protein sequence ID" value="GFU18677.1"/>
    <property type="molecule type" value="Genomic_DNA"/>
</dbReference>
<organism evidence="1 2">
    <name type="scientific">Nephila pilipes</name>
    <name type="common">Giant wood spider</name>
    <name type="synonym">Nephila maculata</name>
    <dbReference type="NCBI Taxonomy" id="299642"/>
    <lineage>
        <taxon>Eukaryota</taxon>
        <taxon>Metazoa</taxon>
        <taxon>Ecdysozoa</taxon>
        <taxon>Arthropoda</taxon>
        <taxon>Chelicerata</taxon>
        <taxon>Arachnida</taxon>
        <taxon>Araneae</taxon>
        <taxon>Araneomorphae</taxon>
        <taxon>Entelegynae</taxon>
        <taxon>Araneoidea</taxon>
        <taxon>Nephilidae</taxon>
        <taxon>Nephila</taxon>
    </lineage>
</organism>
<reference evidence="1" key="1">
    <citation type="submission" date="2020-08" db="EMBL/GenBank/DDBJ databases">
        <title>Multicomponent nature underlies the extraordinary mechanical properties of spider dragline silk.</title>
        <authorList>
            <person name="Kono N."/>
            <person name="Nakamura H."/>
            <person name="Mori M."/>
            <person name="Yoshida Y."/>
            <person name="Ohtoshi R."/>
            <person name="Malay A.D."/>
            <person name="Moran D.A.P."/>
            <person name="Tomita M."/>
            <person name="Numata K."/>
            <person name="Arakawa K."/>
        </authorList>
    </citation>
    <scope>NUCLEOTIDE SEQUENCE</scope>
</reference>
<keyword evidence="2" id="KW-1185">Reference proteome</keyword>
<evidence type="ECO:0000313" key="2">
    <source>
        <dbReference type="Proteomes" id="UP000887013"/>
    </source>
</evidence>
<accession>A0A8X6QKP2</accession>
<evidence type="ECO:0000313" key="1">
    <source>
        <dbReference type="EMBL" id="GFU18677.1"/>
    </source>
</evidence>
<dbReference type="OrthoDB" id="425619at2759"/>
<proteinExistence type="predicted"/>
<dbReference type="Proteomes" id="UP000887013">
    <property type="component" value="Unassembled WGS sequence"/>
</dbReference>
<dbReference type="AlphaFoldDB" id="A0A8X6QKP2"/>
<protein>
    <submittedName>
        <fullName evidence="1">Transposon Ty3-G Gag-Pol polyprotein</fullName>
    </submittedName>
</protein>
<gene>
    <name evidence="1" type="primary">TY3B-G_559</name>
    <name evidence="1" type="ORF">NPIL_344601</name>
</gene>
<sequence>MRKSKTLYYHKKMFPVKQPPKDRNPHFQRGDKVKKESSEVVCYGCGTPGVIKPKYPSCKGKNKKNHGTFSSLILQSASCPSKQLATLEVTINGVMGTACADTAATHSIAGETLYNILRKQGTNFTTGSLTVSQAEGSKIEKEVNTTCVKIRLGGRILPLNLVAIPGGKTTSPFWYAEPSACICDSLSKEIGKFTSEAKKVLQEQQDKRKSFVDKKRRPALSYSSGDLVLVTKPNKSNKNARVTSKFMPRRDGPFVIVERKSPVSYFVANTDSPQLPGEVYYISALTPFQRNVIPHVKALRIRGRPARIIKPSSPTPANAQIHKG</sequence>
<comment type="caution">
    <text evidence="1">The sequence shown here is derived from an EMBL/GenBank/DDBJ whole genome shotgun (WGS) entry which is preliminary data.</text>
</comment>